<evidence type="ECO:0000313" key="2">
    <source>
        <dbReference type="Proteomes" id="UP000054314"/>
    </source>
</evidence>
<dbReference type="AlphaFoldDB" id="A0A0A0C255"/>
<keyword evidence="2" id="KW-1185">Reference proteome</keyword>
<protein>
    <submittedName>
        <fullName evidence="1">Uncharacterized protein</fullName>
    </submittedName>
</protein>
<comment type="caution">
    <text evidence="1">The sequence shown here is derived from an EMBL/GenBank/DDBJ whole genome shotgun (WGS) entry which is preliminary data.</text>
</comment>
<name>A0A0A0C255_9CELL</name>
<reference evidence="1 2" key="1">
    <citation type="submission" date="2013-08" db="EMBL/GenBank/DDBJ databases">
        <title>Genome sequencing of Cellulomonas bogoriensis 69B4.</title>
        <authorList>
            <person name="Chen F."/>
            <person name="Li Y."/>
            <person name="Wang G."/>
        </authorList>
    </citation>
    <scope>NUCLEOTIDE SEQUENCE [LARGE SCALE GENOMIC DNA]</scope>
    <source>
        <strain evidence="1 2">69B4</strain>
    </source>
</reference>
<dbReference type="EMBL" id="AXCZ01000009">
    <property type="protein sequence ID" value="KGM14230.1"/>
    <property type="molecule type" value="Genomic_DNA"/>
</dbReference>
<gene>
    <name evidence="1" type="ORF">N869_01355</name>
</gene>
<organism evidence="1 2">
    <name type="scientific">Cellulomonas bogoriensis 69B4 = DSM 16987</name>
    <dbReference type="NCBI Taxonomy" id="1386082"/>
    <lineage>
        <taxon>Bacteria</taxon>
        <taxon>Bacillati</taxon>
        <taxon>Actinomycetota</taxon>
        <taxon>Actinomycetes</taxon>
        <taxon>Micrococcales</taxon>
        <taxon>Cellulomonadaceae</taxon>
        <taxon>Cellulomonas</taxon>
    </lineage>
</organism>
<dbReference type="RefSeq" id="WP_035057087.1">
    <property type="nucleotide sequence ID" value="NZ_AXCZ01000009.1"/>
</dbReference>
<proteinExistence type="predicted"/>
<evidence type="ECO:0000313" key="1">
    <source>
        <dbReference type="EMBL" id="KGM14230.1"/>
    </source>
</evidence>
<accession>A0A0A0C255</accession>
<sequence length="175" mass="18620">MMAGRRTYLWAATAGIALVGAWLVVGLNPQLEQGPVTWASEVFDQGDRLEWAAVDPAPGEAQIMVSYRSTGPVPVRVAAVTDDLMVAHSGLSVIGEAEILLQEDAKPVVNVPRGGEFAVWQTLDLLCVDLAAGTGAVARHVRVDVTTLGITRRLELPLAPRSVTLWTTTDHSCPG</sequence>
<dbReference type="Proteomes" id="UP000054314">
    <property type="component" value="Unassembled WGS sequence"/>
</dbReference>